<name>A0ABY4BPZ1_9FLAO</name>
<protein>
    <submittedName>
        <fullName evidence="1">Energy transducer TonB</fullName>
    </submittedName>
</protein>
<dbReference type="RefSeq" id="WP_243549858.1">
    <property type="nucleotide sequence ID" value="NZ_CP094532.1"/>
</dbReference>
<proteinExistence type="predicted"/>
<dbReference type="Proteomes" id="UP000831460">
    <property type="component" value="Chromosome"/>
</dbReference>
<keyword evidence="2" id="KW-1185">Reference proteome</keyword>
<evidence type="ECO:0000313" key="1">
    <source>
        <dbReference type="EMBL" id="UOE41273.1"/>
    </source>
</evidence>
<organism evidence="1 2">
    <name type="scientific">Chryseobacterium suipulveris</name>
    <dbReference type="NCBI Taxonomy" id="2929800"/>
    <lineage>
        <taxon>Bacteria</taxon>
        <taxon>Pseudomonadati</taxon>
        <taxon>Bacteroidota</taxon>
        <taxon>Flavobacteriia</taxon>
        <taxon>Flavobacteriales</taxon>
        <taxon>Weeksellaceae</taxon>
        <taxon>Chryseobacterium group</taxon>
        <taxon>Chryseobacterium</taxon>
    </lineage>
</organism>
<sequence>MRAQYEGGDAAFSRELFKYISAYVDKQVYVVNGSFFLHVDIDATGKVKHLEVTPKVANSETFIKDLTYAFNKVKKKWTPSKCDGTPVASKIRIRLNFVTETADS</sequence>
<dbReference type="EMBL" id="CP094532">
    <property type="protein sequence ID" value="UOE41273.1"/>
    <property type="molecule type" value="Genomic_DNA"/>
</dbReference>
<gene>
    <name evidence="1" type="ORF">MTP09_01105</name>
</gene>
<dbReference type="Gene3D" id="3.30.1150.10">
    <property type="match status" value="1"/>
</dbReference>
<accession>A0ABY4BPZ1</accession>
<evidence type="ECO:0000313" key="2">
    <source>
        <dbReference type="Proteomes" id="UP000831460"/>
    </source>
</evidence>
<reference evidence="1 2" key="1">
    <citation type="submission" date="2022-03" db="EMBL/GenBank/DDBJ databases">
        <title>Chryseobacterium sp. isolated from particulate matters in swine house.</title>
        <authorList>
            <person name="Won M."/>
            <person name="Kim S.-J."/>
            <person name="Kwon S.-W."/>
        </authorList>
    </citation>
    <scope>NUCLEOTIDE SEQUENCE [LARGE SCALE GENOMIC DNA]</scope>
    <source>
        <strain evidence="1 2">SC2-2</strain>
    </source>
</reference>